<dbReference type="AlphaFoldDB" id="A0A0L6JVV2"/>
<keyword evidence="8" id="KW-1185">Reference proteome</keyword>
<dbReference type="PATRIC" id="fig|398512.5.peg.5368"/>
<feature type="chain" id="PRO_5005566338" evidence="5">
    <location>
        <begin position="27"/>
        <end position="286"/>
    </location>
</feature>
<dbReference type="eggNOG" id="COG2113">
    <property type="taxonomic scope" value="Bacteria"/>
</dbReference>
<dbReference type="PANTHER" id="PTHR47737:SF1">
    <property type="entry name" value="GLYCINE BETAINE_PROLINE BETAINE TRANSPORT SYSTEM PERMEASE PROTEIN PROW"/>
    <property type="match status" value="1"/>
</dbReference>
<dbReference type="GO" id="GO:0031460">
    <property type="term" value="P:glycine betaine transport"/>
    <property type="evidence" value="ECO:0007669"/>
    <property type="project" value="TreeGrafter"/>
</dbReference>
<evidence type="ECO:0000259" key="6">
    <source>
        <dbReference type="Pfam" id="PF04069"/>
    </source>
</evidence>
<feature type="domain" description="ABC-type glycine betaine transport system substrate-binding" evidence="6">
    <location>
        <begin position="33"/>
        <end position="275"/>
    </location>
</feature>
<dbReference type="InterPro" id="IPR007210">
    <property type="entry name" value="ABC_Gly_betaine_transp_sub-bd"/>
</dbReference>
<evidence type="ECO:0000256" key="3">
    <source>
        <dbReference type="ARBA" id="ARBA00022475"/>
    </source>
</evidence>
<reference evidence="8" key="1">
    <citation type="submission" date="2015-07" db="EMBL/GenBank/DDBJ databases">
        <title>Near-Complete Genome Sequence of the Cellulolytic Bacterium Bacteroides (Pseudobacteroides) cellulosolvens ATCC 35603.</title>
        <authorList>
            <person name="Dassa B."/>
            <person name="Utturkar S.M."/>
            <person name="Klingeman D.M."/>
            <person name="Hurt R.A."/>
            <person name="Keller M."/>
            <person name="Xu J."/>
            <person name="Reddy Y.H.K."/>
            <person name="Borovok I."/>
            <person name="Grinberg I.R."/>
            <person name="Lamed R."/>
            <person name="Zhivin O."/>
            <person name="Bayer E.A."/>
            <person name="Brown S.D."/>
        </authorList>
    </citation>
    <scope>NUCLEOTIDE SEQUENCE [LARGE SCALE GENOMIC DNA]</scope>
    <source>
        <strain evidence="8">DSM 2933</strain>
    </source>
</reference>
<dbReference type="GO" id="GO:0015226">
    <property type="term" value="F:carnitine transmembrane transporter activity"/>
    <property type="evidence" value="ECO:0007669"/>
    <property type="project" value="TreeGrafter"/>
</dbReference>
<dbReference type="STRING" id="398512.Bccel_5126"/>
<keyword evidence="5" id="KW-0732">Signal</keyword>
<dbReference type="EMBL" id="LGTC01000001">
    <property type="protein sequence ID" value="KNY29849.1"/>
    <property type="molecule type" value="Genomic_DNA"/>
</dbReference>
<dbReference type="RefSeq" id="WP_036945760.1">
    <property type="nucleotide sequence ID" value="NZ_LGTC01000001.1"/>
</dbReference>
<evidence type="ECO:0000256" key="5">
    <source>
        <dbReference type="SAM" id="SignalP"/>
    </source>
</evidence>
<evidence type="ECO:0000256" key="4">
    <source>
        <dbReference type="ARBA" id="ARBA00023136"/>
    </source>
</evidence>
<dbReference type="Gene3D" id="3.40.190.10">
    <property type="entry name" value="Periplasmic binding protein-like II"/>
    <property type="match status" value="1"/>
</dbReference>
<dbReference type="OrthoDB" id="9787902at2"/>
<keyword evidence="4" id="KW-0472">Membrane</keyword>
<dbReference type="Pfam" id="PF04069">
    <property type="entry name" value="OpuAC"/>
    <property type="match status" value="1"/>
</dbReference>
<dbReference type="GO" id="GO:0005275">
    <property type="term" value="F:amine transmembrane transporter activity"/>
    <property type="evidence" value="ECO:0007669"/>
    <property type="project" value="TreeGrafter"/>
</dbReference>
<comment type="subcellular location">
    <subcellularLocation>
        <location evidence="1">Cell membrane</location>
    </subcellularLocation>
</comment>
<dbReference type="PANTHER" id="PTHR47737">
    <property type="entry name" value="GLYCINE BETAINE/PROLINE BETAINE TRANSPORT SYSTEM PERMEASE PROTEIN PROW"/>
    <property type="match status" value="1"/>
</dbReference>
<evidence type="ECO:0000256" key="1">
    <source>
        <dbReference type="ARBA" id="ARBA00004236"/>
    </source>
</evidence>
<organism evidence="7 8">
    <name type="scientific">Pseudobacteroides cellulosolvens ATCC 35603 = DSM 2933</name>
    <dbReference type="NCBI Taxonomy" id="398512"/>
    <lineage>
        <taxon>Bacteria</taxon>
        <taxon>Bacillati</taxon>
        <taxon>Bacillota</taxon>
        <taxon>Clostridia</taxon>
        <taxon>Eubacteriales</taxon>
        <taxon>Oscillospiraceae</taxon>
        <taxon>Pseudobacteroides</taxon>
    </lineage>
</organism>
<comment type="caution">
    <text evidence="7">The sequence shown here is derived from an EMBL/GenBank/DDBJ whole genome shotgun (WGS) entry which is preliminary data.</text>
</comment>
<dbReference type="Gene3D" id="3.40.190.100">
    <property type="entry name" value="Glycine betaine-binding periplasmic protein, domain 2"/>
    <property type="match status" value="1"/>
</dbReference>
<accession>A0A0L6JVV2</accession>
<dbReference type="Proteomes" id="UP000036923">
    <property type="component" value="Unassembled WGS sequence"/>
</dbReference>
<feature type="signal peptide" evidence="5">
    <location>
        <begin position="1"/>
        <end position="26"/>
    </location>
</feature>
<evidence type="ECO:0000256" key="2">
    <source>
        <dbReference type="ARBA" id="ARBA00022448"/>
    </source>
</evidence>
<dbReference type="PROSITE" id="PS51257">
    <property type="entry name" value="PROKAR_LIPOPROTEIN"/>
    <property type="match status" value="1"/>
</dbReference>
<dbReference type="SUPFAM" id="SSF53850">
    <property type="entry name" value="Periplasmic binding protein-like II"/>
    <property type="match status" value="1"/>
</dbReference>
<dbReference type="GO" id="GO:0015871">
    <property type="term" value="P:choline transport"/>
    <property type="evidence" value="ECO:0007669"/>
    <property type="project" value="TreeGrafter"/>
</dbReference>
<sequence precursor="true">MLKFIKIFIMSFLIICSSIGCGSNNAASPKNITLTMGVTPWSSTVPPTKIAKSILVNMGYKVEEISADAGGVYAGLSKGDIDIFMDSWLPDMHKNYMNTFGRTIDDVSVSYPNGELGWVVPTYVEGIDSVADIKGKESLFDKKIYGIEEGAGMTMTSKEMIKAYGLDLEYVASSEGAMLAQASKLIASKKPVICLGWRPHPMFVKYQLKVLKDPKGFFKTSEVHVLTNNKLKNKAPEAYNFLSKWNIDVSEIEKMIVEIDNGISPEDVAKAWIDKNKDKVDKMLGT</sequence>
<keyword evidence="2" id="KW-0813">Transport</keyword>
<dbReference type="CDD" id="cd13639">
    <property type="entry name" value="PBP2_OpuAC_like"/>
    <property type="match status" value="1"/>
</dbReference>
<evidence type="ECO:0000313" key="8">
    <source>
        <dbReference type="Proteomes" id="UP000036923"/>
    </source>
</evidence>
<keyword evidence="3" id="KW-1003">Cell membrane</keyword>
<proteinExistence type="predicted"/>
<protein>
    <submittedName>
        <fullName evidence="7">ABC-type glycine betaine transport, periplasmic subunit</fullName>
    </submittedName>
</protein>
<gene>
    <name evidence="7" type="ORF">Bccel_5126</name>
</gene>
<name>A0A0L6JVV2_9FIRM</name>
<dbReference type="GO" id="GO:0043190">
    <property type="term" value="C:ATP-binding cassette (ABC) transporter complex"/>
    <property type="evidence" value="ECO:0007669"/>
    <property type="project" value="InterPro"/>
</dbReference>
<evidence type="ECO:0000313" key="7">
    <source>
        <dbReference type="EMBL" id="KNY29849.1"/>
    </source>
</evidence>